<keyword evidence="2" id="KW-1185">Reference proteome</keyword>
<evidence type="ECO:0000313" key="1">
    <source>
        <dbReference type="EMBL" id="KAK8211485.1"/>
    </source>
</evidence>
<organism evidence="1 2">
    <name type="scientific">Zalaria obscura</name>
    <dbReference type="NCBI Taxonomy" id="2024903"/>
    <lineage>
        <taxon>Eukaryota</taxon>
        <taxon>Fungi</taxon>
        <taxon>Dikarya</taxon>
        <taxon>Ascomycota</taxon>
        <taxon>Pezizomycotina</taxon>
        <taxon>Dothideomycetes</taxon>
        <taxon>Dothideomycetidae</taxon>
        <taxon>Dothideales</taxon>
        <taxon>Zalariaceae</taxon>
        <taxon>Zalaria</taxon>
    </lineage>
</organism>
<name>A0ACC3SFS5_9PEZI</name>
<gene>
    <name evidence="1" type="ORF">M8818_003138</name>
</gene>
<comment type="caution">
    <text evidence="1">The sequence shown here is derived from an EMBL/GenBank/DDBJ whole genome shotgun (WGS) entry which is preliminary data.</text>
</comment>
<dbReference type="Proteomes" id="UP001320706">
    <property type="component" value="Unassembled WGS sequence"/>
</dbReference>
<sequence>MRTEAIHSIIRSCCRGGVDQEAACESLDLELGLWLCACITLRTQPSYRCQGFSTVVLRSRRFTSRVSRSPDARADAKTNVLQPASHIRTPSDSRKDVVAKWGDELSLGWTSTCYHWPEDCTGSPCARCLLASRCTHHRYMTSEHRLAYGSIRHVPHPGSRLILSLHRIDFFLSLSSRTLASSQARLLNLPWPHDVFRDEPSRWR</sequence>
<proteinExistence type="predicted"/>
<protein>
    <submittedName>
        <fullName evidence="1">Uncharacterized protein</fullName>
    </submittedName>
</protein>
<reference evidence="1" key="1">
    <citation type="submission" date="2024-02" db="EMBL/GenBank/DDBJ databases">
        <title>Metagenome Assembled Genome of Zalaria obscura JY119.</title>
        <authorList>
            <person name="Vighnesh L."/>
            <person name="Jagadeeshwari U."/>
            <person name="Venkata Ramana C."/>
            <person name="Sasikala C."/>
        </authorList>
    </citation>
    <scope>NUCLEOTIDE SEQUENCE</scope>
    <source>
        <strain evidence="1">JY119</strain>
    </source>
</reference>
<accession>A0ACC3SFS5</accession>
<evidence type="ECO:0000313" key="2">
    <source>
        <dbReference type="Proteomes" id="UP001320706"/>
    </source>
</evidence>
<dbReference type="EMBL" id="JAMKPW020000013">
    <property type="protein sequence ID" value="KAK8211485.1"/>
    <property type="molecule type" value="Genomic_DNA"/>
</dbReference>